<evidence type="ECO:0000313" key="2">
    <source>
        <dbReference type="EMBL" id="MFC4701647.1"/>
    </source>
</evidence>
<dbReference type="Proteomes" id="UP001595897">
    <property type="component" value="Unassembled WGS sequence"/>
</dbReference>
<reference evidence="3" key="1">
    <citation type="journal article" date="2019" name="Int. J. Syst. Evol. Microbiol.">
        <title>The Global Catalogue of Microorganisms (GCM) 10K type strain sequencing project: providing services to taxonomists for standard genome sequencing and annotation.</title>
        <authorList>
            <consortium name="The Broad Institute Genomics Platform"/>
            <consortium name="The Broad Institute Genome Sequencing Center for Infectious Disease"/>
            <person name="Wu L."/>
            <person name="Ma J."/>
        </authorList>
    </citation>
    <scope>NUCLEOTIDE SEQUENCE [LARGE SCALE GENOMIC DNA]</scope>
    <source>
        <strain evidence="3">KACC 12507</strain>
    </source>
</reference>
<keyword evidence="3" id="KW-1185">Reference proteome</keyword>
<dbReference type="PANTHER" id="PTHR30522">
    <property type="entry name" value="NUCLEOSIDE TRIPHOSPHATE PYROPHOSPHOHYDROLASE"/>
    <property type="match status" value="1"/>
</dbReference>
<dbReference type="PANTHER" id="PTHR30522:SF0">
    <property type="entry name" value="NUCLEOSIDE TRIPHOSPHATE PYROPHOSPHOHYDROLASE"/>
    <property type="match status" value="1"/>
</dbReference>
<dbReference type="EMBL" id="JBHSGU010000019">
    <property type="protein sequence ID" value="MFC4701647.1"/>
    <property type="molecule type" value="Genomic_DNA"/>
</dbReference>
<feature type="domain" description="NTP pyrophosphohydrolase MazG-like" evidence="1">
    <location>
        <begin position="47"/>
        <end position="104"/>
    </location>
</feature>
<gene>
    <name evidence="2" type="ORF">ACFO4O_15940</name>
</gene>
<dbReference type="InterPro" id="IPR048011">
    <property type="entry name" value="NTP-PPase_MazG-like_C"/>
</dbReference>
<organism evidence="2 3">
    <name type="scientific">Glaciecola siphonariae</name>
    <dbReference type="NCBI Taxonomy" id="521012"/>
    <lineage>
        <taxon>Bacteria</taxon>
        <taxon>Pseudomonadati</taxon>
        <taxon>Pseudomonadota</taxon>
        <taxon>Gammaproteobacteria</taxon>
        <taxon>Alteromonadales</taxon>
        <taxon>Alteromonadaceae</taxon>
        <taxon>Glaciecola</taxon>
    </lineage>
</organism>
<dbReference type="CDD" id="cd11529">
    <property type="entry name" value="NTP-PPase_MazG_Cterm"/>
    <property type="match status" value="1"/>
</dbReference>
<dbReference type="InterPro" id="IPR011551">
    <property type="entry name" value="NTP_PyrPHydrolase_MazG"/>
</dbReference>
<sequence>MTSTKVDGLDFKESVGNAKSQLSAAQQIQLDAKALGFDWPDVQPVFAKVLEELDEVKEAVAHQTKAQVIEELGDLLFAVVNLARHLDVPAEHALQLANQKFNQRFGAVKAIAEQRNINMKLADIDTLERIWLEVKSKK</sequence>
<dbReference type="Pfam" id="PF03819">
    <property type="entry name" value="MazG"/>
    <property type="match status" value="1"/>
</dbReference>
<protein>
    <submittedName>
        <fullName evidence="2">MazG nucleotide pyrophosphohydrolase domain-containing protein</fullName>
    </submittedName>
</protein>
<dbReference type="SUPFAM" id="SSF101386">
    <property type="entry name" value="all-alpha NTP pyrophosphatases"/>
    <property type="match status" value="1"/>
</dbReference>
<dbReference type="Gene3D" id="1.10.287.1080">
    <property type="entry name" value="MazG-like"/>
    <property type="match status" value="1"/>
</dbReference>
<proteinExistence type="predicted"/>
<evidence type="ECO:0000313" key="3">
    <source>
        <dbReference type="Proteomes" id="UP001595897"/>
    </source>
</evidence>
<name>A0ABV9LYP8_9ALTE</name>
<comment type="caution">
    <text evidence="2">The sequence shown here is derived from an EMBL/GenBank/DDBJ whole genome shotgun (WGS) entry which is preliminary data.</text>
</comment>
<evidence type="ECO:0000259" key="1">
    <source>
        <dbReference type="Pfam" id="PF03819"/>
    </source>
</evidence>
<dbReference type="RefSeq" id="WP_382410321.1">
    <property type="nucleotide sequence ID" value="NZ_JBHSGU010000019.1"/>
</dbReference>
<dbReference type="InterPro" id="IPR004518">
    <property type="entry name" value="MazG-like_dom"/>
</dbReference>
<accession>A0ABV9LYP8</accession>